<sequence length="248" mass="26052">MPLTLIRFRPLALVLAVLPLAACMAPVAAPVVPQPAMVRPTASAPLPPETAAENFVRVVARMEPQVEAECRARAQGRNCDYQIVIDDRPGQSPNAFQTLGPGGQPIIGFNLALIAEARNPDELAFVMAHEAAHHIAAHIPRKQQSALAGALILGTLAAAGGADAATVRNAQDIGATVGAGARSKDYELEADRLGTILTWNAGYDPLLGAGFFTRLPDPGRSMLGSHPANALRMDVVRQTVADLRAGRV</sequence>
<keyword evidence="7" id="KW-0732">Signal</keyword>
<evidence type="ECO:0000313" key="10">
    <source>
        <dbReference type="Proteomes" id="UP000241899"/>
    </source>
</evidence>
<name>A0A2T4JIM6_9RHOB</name>
<dbReference type="GO" id="GO:0016020">
    <property type="term" value="C:membrane"/>
    <property type="evidence" value="ECO:0007669"/>
    <property type="project" value="TreeGrafter"/>
</dbReference>
<proteinExistence type="inferred from homology"/>
<keyword evidence="4 6" id="KW-0862">Zinc</keyword>
<dbReference type="PANTHER" id="PTHR22726:SF1">
    <property type="entry name" value="METALLOENDOPEPTIDASE OMA1, MITOCHONDRIAL"/>
    <property type="match status" value="1"/>
</dbReference>
<dbReference type="InterPro" id="IPR051156">
    <property type="entry name" value="Mito/Outer_Membr_Metalloprot"/>
</dbReference>
<keyword evidence="10" id="KW-1185">Reference proteome</keyword>
<evidence type="ECO:0000313" key="9">
    <source>
        <dbReference type="EMBL" id="PTE17722.1"/>
    </source>
</evidence>
<comment type="cofactor">
    <cofactor evidence="6">
        <name>Zn(2+)</name>
        <dbReference type="ChEBI" id="CHEBI:29105"/>
    </cofactor>
    <text evidence="6">Binds 1 zinc ion per subunit.</text>
</comment>
<feature type="domain" description="Peptidase M48" evidence="8">
    <location>
        <begin position="77"/>
        <end position="239"/>
    </location>
</feature>
<feature type="signal peptide" evidence="7">
    <location>
        <begin position="1"/>
        <end position="28"/>
    </location>
</feature>
<evidence type="ECO:0000256" key="6">
    <source>
        <dbReference type="RuleBase" id="RU003983"/>
    </source>
</evidence>
<reference evidence="9 10" key="1">
    <citation type="submission" date="2018-03" db="EMBL/GenBank/DDBJ databases">
        <title>Rhodobacter veldkampii.</title>
        <authorList>
            <person name="Meyer T.E."/>
            <person name="Miller S."/>
            <person name="Lodha T."/>
            <person name="Gandham S."/>
            <person name="Chintalapati S."/>
            <person name="Chintalapati V.R."/>
        </authorList>
    </citation>
    <scope>NUCLEOTIDE SEQUENCE [LARGE SCALE GENOMIC DNA]</scope>
    <source>
        <strain evidence="9 10">DSM 11550</strain>
    </source>
</reference>
<dbReference type="Gene3D" id="3.30.2010.10">
    <property type="entry name" value="Metalloproteases ('zincins'), catalytic domain"/>
    <property type="match status" value="1"/>
</dbReference>
<dbReference type="InterPro" id="IPR001915">
    <property type="entry name" value="Peptidase_M48"/>
</dbReference>
<evidence type="ECO:0000259" key="8">
    <source>
        <dbReference type="Pfam" id="PF01435"/>
    </source>
</evidence>
<dbReference type="GO" id="GO:0051603">
    <property type="term" value="P:proteolysis involved in protein catabolic process"/>
    <property type="evidence" value="ECO:0007669"/>
    <property type="project" value="TreeGrafter"/>
</dbReference>
<evidence type="ECO:0000256" key="4">
    <source>
        <dbReference type="ARBA" id="ARBA00022833"/>
    </source>
</evidence>
<organism evidence="9 10">
    <name type="scientific">Phaeovulum veldkampii DSM 11550</name>
    <dbReference type="NCBI Taxonomy" id="1185920"/>
    <lineage>
        <taxon>Bacteria</taxon>
        <taxon>Pseudomonadati</taxon>
        <taxon>Pseudomonadota</taxon>
        <taxon>Alphaproteobacteria</taxon>
        <taxon>Rhodobacterales</taxon>
        <taxon>Paracoccaceae</taxon>
        <taxon>Phaeovulum</taxon>
    </lineage>
</organism>
<protein>
    <submittedName>
        <fullName evidence="9">Peptidase M48</fullName>
    </submittedName>
</protein>
<dbReference type="GO" id="GO:0046872">
    <property type="term" value="F:metal ion binding"/>
    <property type="evidence" value="ECO:0007669"/>
    <property type="project" value="UniProtKB-KW"/>
</dbReference>
<evidence type="ECO:0000256" key="5">
    <source>
        <dbReference type="ARBA" id="ARBA00023049"/>
    </source>
</evidence>
<dbReference type="Pfam" id="PF01435">
    <property type="entry name" value="Peptidase_M48"/>
    <property type="match status" value="1"/>
</dbReference>
<dbReference type="OrthoDB" id="7338723at2"/>
<evidence type="ECO:0000256" key="3">
    <source>
        <dbReference type="ARBA" id="ARBA00022801"/>
    </source>
</evidence>
<dbReference type="EMBL" id="PZKF01000014">
    <property type="protein sequence ID" value="PTE17722.1"/>
    <property type="molecule type" value="Genomic_DNA"/>
</dbReference>
<keyword evidence="5 6" id="KW-0482">Metalloprotease</keyword>
<keyword evidence="3 6" id="KW-0378">Hydrolase</keyword>
<dbReference type="RefSeq" id="WP_107324784.1">
    <property type="nucleotide sequence ID" value="NZ_NHSP01000089.1"/>
</dbReference>
<evidence type="ECO:0000256" key="1">
    <source>
        <dbReference type="ARBA" id="ARBA00022670"/>
    </source>
</evidence>
<dbReference type="Proteomes" id="UP000241899">
    <property type="component" value="Unassembled WGS sequence"/>
</dbReference>
<keyword evidence="2" id="KW-0479">Metal-binding</keyword>
<evidence type="ECO:0000256" key="2">
    <source>
        <dbReference type="ARBA" id="ARBA00022723"/>
    </source>
</evidence>
<comment type="caution">
    <text evidence="9">The sequence shown here is derived from an EMBL/GenBank/DDBJ whole genome shotgun (WGS) entry which is preliminary data.</text>
</comment>
<keyword evidence="1 6" id="KW-0645">Protease</keyword>
<dbReference type="GO" id="GO:0004222">
    <property type="term" value="F:metalloendopeptidase activity"/>
    <property type="evidence" value="ECO:0007669"/>
    <property type="project" value="InterPro"/>
</dbReference>
<comment type="similarity">
    <text evidence="6">Belongs to the peptidase M48 family.</text>
</comment>
<dbReference type="PANTHER" id="PTHR22726">
    <property type="entry name" value="METALLOENDOPEPTIDASE OMA1"/>
    <property type="match status" value="1"/>
</dbReference>
<gene>
    <name evidence="9" type="ORF">C5F46_07690</name>
</gene>
<dbReference type="AlphaFoldDB" id="A0A2T4JIM6"/>
<feature type="chain" id="PRO_5015668383" evidence="7">
    <location>
        <begin position="29"/>
        <end position="248"/>
    </location>
</feature>
<evidence type="ECO:0000256" key="7">
    <source>
        <dbReference type="SAM" id="SignalP"/>
    </source>
</evidence>
<accession>A0A2T4JIM6</accession>